<feature type="region of interest" description="Disordered" evidence="1">
    <location>
        <begin position="1"/>
        <end position="27"/>
    </location>
</feature>
<feature type="compositionally biased region" description="Polar residues" evidence="1">
    <location>
        <begin position="75"/>
        <end position="92"/>
    </location>
</feature>
<evidence type="ECO:0000313" key="2">
    <source>
        <dbReference type="EMBL" id="PHJ23573.1"/>
    </source>
</evidence>
<accession>A0A2C6L8P9</accession>
<feature type="non-terminal residue" evidence="2">
    <location>
        <position position="98"/>
    </location>
</feature>
<dbReference type="GeneID" id="94425999"/>
<reference evidence="2 3" key="1">
    <citation type="journal article" date="2017" name="Int. J. Parasitol.">
        <title>The genome of the protozoan parasite Cystoisospora suis and a reverse vaccinology approach to identify vaccine candidates.</title>
        <authorList>
            <person name="Palmieri N."/>
            <person name="Shrestha A."/>
            <person name="Ruttkowski B."/>
            <person name="Beck T."/>
            <person name="Vogl C."/>
            <person name="Tomley F."/>
            <person name="Blake D.P."/>
            <person name="Joachim A."/>
        </authorList>
    </citation>
    <scope>NUCLEOTIDE SEQUENCE [LARGE SCALE GENOMIC DNA]</scope>
    <source>
        <strain evidence="2 3">Wien I</strain>
    </source>
</reference>
<sequence length="98" mass="10210">MLQLSETVGGTRQAGGGGTPQADGGTAEELTTFLNVVDPHFRFTDVQFASCAPTVVLAPTTPTELPAESFPVTPHETTSSLPHNRLGTQESFNLAPAS</sequence>
<comment type="caution">
    <text evidence="2">The sequence shown here is derived from an EMBL/GenBank/DDBJ whole genome shotgun (WGS) entry which is preliminary data.</text>
</comment>
<dbReference type="Proteomes" id="UP000221165">
    <property type="component" value="Unassembled WGS sequence"/>
</dbReference>
<name>A0A2C6L8P9_9APIC</name>
<proteinExistence type="predicted"/>
<keyword evidence="3" id="KW-1185">Reference proteome</keyword>
<protein>
    <submittedName>
        <fullName evidence="2">Uncharacterized protein</fullName>
    </submittedName>
</protein>
<gene>
    <name evidence="2" type="ORF">CSUI_002588</name>
</gene>
<evidence type="ECO:0000256" key="1">
    <source>
        <dbReference type="SAM" id="MobiDB-lite"/>
    </source>
</evidence>
<dbReference type="RefSeq" id="XP_067925248.1">
    <property type="nucleotide sequence ID" value="XM_068062788.1"/>
</dbReference>
<dbReference type="EMBL" id="MIGC01001077">
    <property type="protein sequence ID" value="PHJ23573.1"/>
    <property type="molecule type" value="Genomic_DNA"/>
</dbReference>
<feature type="region of interest" description="Disordered" evidence="1">
    <location>
        <begin position="64"/>
        <end position="98"/>
    </location>
</feature>
<evidence type="ECO:0000313" key="3">
    <source>
        <dbReference type="Proteomes" id="UP000221165"/>
    </source>
</evidence>
<dbReference type="VEuPathDB" id="ToxoDB:CSUI_002588"/>
<organism evidence="2 3">
    <name type="scientific">Cystoisospora suis</name>
    <dbReference type="NCBI Taxonomy" id="483139"/>
    <lineage>
        <taxon>Eukaryota</taxon>
        <taxon>Sar</taxon>
        <taxon>Alveolata</taxon>
        <taxon>Apicomplexa</taxon>
        <taxon>Conoidasida</taxon>
        <taxon>Coccidia</taxon>
        <taxon>Eucoccidiorida</taxon>
        <taxon>Eimeriorina</taxon>
        <taxon>Sarcocystidae</taxon>
        <taxon>Cystoisospora</taxon>
    </lineage>
</organism>
<dbReference type="AlphaFoldDB" id="A0A2C6L8P9"/>